<dbReference type="InterPro" id="IPR050475">
    <property type="entry name" value="Prenyltransferase_related"/>
</dbReference>
<evidence type="ECO:0000256" key="2">
    <source>
        <dbReference type="ARBA" id="ARBA00022692"/>
    </source>
</evidence>
<feature type="signal peptide" evidence="6">
    <location>
        <begin position="1"/>
        <end position="21"/>
    </location>
</feature>
<evidence type="ECO:0000256" key="4">
    <source>
        <dbReference type="ARBA" id="ARBA00023136"/>
    </source>
</evidence>
<dbReference type="PANTHER" id="PTHR42723:SF1">
    <property type="entry name" value="CHLOROPHYLL SYNTHASE, CHLOROPLASTIC"/>
    <property type="match status" value="1"/>
</dbReference>
<dbReference type="GO" id="GO:0016020">
    <property type="term" value="C:membrane"/>
    <property type="evidence" value="ECO:0007669"/>
    <property type="project" value="UniProtKB-SubCell"/>
</dbReference>
<dbReference type="EMBL" id="CP163443">
    <property type="protein sequence ID" value="XDQ57289.1"/>
    <property type="molecule type" value="Genomic_DNA"/>
</dbReference>
<dbReference type="InterPro" id="IPR000537">
    <property type="entry name" value="UbiA_prenyltransferase"/>
</dbReference>
<evidence type="ECO:0000256" key="6">
    <source>
        <dbReference type="SAM" id="SignalP"/>
    </source>
</evidence>
<comment type="subcellular location">
    <subcellularLocation>
        <location evidence="1">Membrane</location>
        <topology evidence="1">Multi-pass membrane protein</topology>
    </subcellularLocation>
</comment>
<sequence length="445" mass="43606">MSAGLAVASAVAALAKGSAPAGLTGAGAPAGSGTASVSAGLGAKARAKAWAELLRLPALFTVPGDALAGAAAVGARPNSRTLLAIGSSLCLYEAGMALNDWADRAEDAVERPHRPLPSGRIHPAAALAAAGALTAAGLALAARAGRPSLAVAAPLAATVWAYDLTLKRTPAGPVAMATARGLDVLLGAAATAGTAPSRDRVFGTAATAGTAPSRDRVFGTAVTAGAVRSRDRLFGPAANGRVAPGQDVPLRMATLSRTARRALPSALTLATHTLAVTMVSRGETQGGSPVAPLAALATTAALAWELSNGRAAASRPADAAPTAVHPGSVNASTRTGTGKAGDGIAARLGPASAADPAPRPFPHPVTDTLRAALTLAYAATSAHPLFHAALNPSPPLTQRAVGGGIRAMIPLQATLAARAGAPVTALLTAALAPAARKFARKVSVT</sequence>
<accession>A0AB39RW77</accession>
<dbReference type="InterPro" id="IPR044878">
    <property type="entry name" value="UbiA_sf"/>
</dbReference>
<dbReference type="RefSeq" id="WP_369250358.1">
    <property type="nucleotide sequence ID" value="NZ_CP163443.1"/>
</dbReference>
<keyword evidence="6" id="KW-0732">Signal</keyword>
<feature type="chain" id="PRO_5044337665" evidence="6">
    <location>
        <begin position="22"/>
        <end position="445"/>
    </location>
</feature>
<keyword evidence="3" id="KW-1133">Transmembrane helix</keyword>
<gene>
    <name evidence="7" type="ORF">AB5J53_39225</name>
</gene>
<proteinExistence type="predicted"/>
<dbReference type="PANTHER" id="PTHR42723">
    <property type="entry name" value="CHLOROPHYLL SYNTHASE"/>
    <property type="match status" value="1"/>
</dbReference>
<dbReference type="Pfam" id="PF01040">
    <property type="entry name" value="UbiA"/>
    <property type="match status" value="1"/>
</dbReference>
<organism evidence="7">
    <name type="scientific">Streptomyces sp. R41</name>
    <dbReference type="NCBI Taxonomy" id="3238632"/>
    <lineage>
        <taxon>Bacteria</taxon>
        <taxon>Bacillati</taxon>
        <taxon>Actinomycetota</taxon>
        <taxon>Actinomycetes</taxon>
        <taxon>Kitasatosporales</taxon>
        <taxon>Streptomycetaceae</taxon>
        <taxon>Streptomyces</taxon>
    </lineage>
</organism>
<dbReference type="GO" id="GO:0016765">
    <property type="term" value="F:transferase activity, transferring alkyl or aryl (other than methyl) groups"/>
    <property type="evidence" value="ECO:0007669"/>
    <property type="project" value="InterPro"/>
</dbReference>
<keyword evidence="4" id="KW-0472">Membrane</keyword>
<dbReference type="Gene3D" id="1.10.357.140">
    <property type="entry name" value="UbiA prenyltransferase"/>
    <property type="match status" value="1"/>
</dbReference>
<dbReference type="AlphaFoldDB" id="A0AB39RW77"/>
<reference evidence="7" key="1">
    <citation type="submission" date="2024-07" db="EMBL/GenBank/DDBJ databases">
        <authorList>
            <person name="Yu S.T."/>
        </authorList>
    </citation>
    <scope>NUCLEOTIDE SEQUENCE</scope>
    <source>
        <strain evidence="7">R41</strain>
    </source>
</reference>
<feature type="region of interest" description="Disordered" evidence="5">
    <location>
        <begin position="315"/>
        <end position="362"/>
    </location>
</feature>
<protein>
    <submittedName>
        <fullName evidence="7">UbiA family prenyltransferase</fullName>
    </submittedName>
</protein>
<evidence type="ECO:0000256" key="3">
    <source>
        <dbReference type="ARBA" id="ARBA00022989"/>
    </source>
</evidence>
<evidence type="ECO:0000313" key="7">
    <source>
        <dbReference type="EMBL" id="XDQ57289.1"/>
    </source>
</evidence>
<evidence type="ECO:0000256" key="1">
    <source>
        <dbReference type="ARBA" id="ARBA00004141"/>
    </source>
</evidence>
<evidence type="ECO:0000256" key="5">
    <source>
        <dbReference type="SAM" id="MobiDB-lite"/>
    </source>
</evidence>
<keyword evidence="2" id="KW-0812">Transmembrane</keyword>
<name>A0AB39RW77_9ACTN</name>